<keyword evidence="10" id="KW-0464">Manganese</keyword>
<dbReference type="SUPFAM" id="SSF56059">
    <property type="entry name" value="Glutathione synthetase ATP-binding domain-like"/>
    <property type="match status" value="1"/>
</dbReference>
<dbReference type="NCBIfam" id="TIGR00877">
    <property type="entry name" value="purD"/>
    <property type="match status" value="1"/>
</dbReference>
<dbReference type="Gene3D" id="3.30.470.20">
    <property type="entry name" value="ATP-grasp fold, B domain"/>
    <property type="match status" value="1"/>
</dbReference>
<dbReference type="Pfam" id="PF01071">
    <property type="entry name" value="GARS_A"/>
    <property type="match status" value="1"/>
</dbReference>
<reference evidence="17" key="1">
    <citation type="submission" date="2018-10" db="EMBL/GenBank/DDBJ databases">
        <title>Iterative Subtractive Binning of Freshwater Chronoseries Metagenomes Recovers Nearly Complete Genomes from over Four Hundred Novel Species.</title>
        <authorList>
            <person name="Rodriguez-R L.M."/>
            <person name="Tsementzi D."/>
            <person name="Luo C."/>
            <person name="Konstantinidis K.T."/>
        </authorList>
    </citation>
    <scope>NUCLEOTIDE SEQUENCE</scope>
    <source>
        <strain evidence="17">WB8_1A_003</strain>
    </source>
</reference>
<feature type="domain" description="ATP-grasp" evidence="16">
    <location>
        <begin position="107"/>
        <end position="311"/>
    </location>
</feature>
<evidence type="ECO:0000256" key="6">
    <source>
        <dbReference type="ARBA" id="ARBA00022723"/>
    </source>
</evidence>
<keyword evidence="5 14" id="KW-0436">Ligase</keyword>
<dbReference type="Gene3D" id="3.90.600.10">
    <property type="entry name" value="Phosphoribosylglycinamide synthetase, C-terminal domain"/>
    <property type="match status" value="1"/>
</dbReference>
<comment type="cofactor">
    <cofactor evidence="2">
        <name>Mg(2+)</name>
        <dbReference type="ChEBI" id="CHEBI:18420"/>
    </cofactor>
</comment>
<dbReference type="SMART" id="SM01209">
    <property type="entry name" value="GARS_A"/>
    <property type="match status" value="1"/>
</dbReference>
<dbReference type="AlphaFoldDB" id="A0A966LZE6"/>
<evidence type="ECO:0000256" key="10">
    <source>
        <dbReference type="ARBA" id="ARBA00023211"/>
    </source>
</evidence>
<dbReference type="GO" id="GO:0046872">
    <property type="term" value="F:metal ion binding"/>
    <property type="evidence" value="ECO:0007669"/>
    <property type="project" value="UniProtKB-KW"/>
</dbReference>
<evidence type="ECO:0000256" key="11">
    <source>
        <dbReference type="ARBA" id="ARBA00038345"/>
    </source>
</evidence>
<dbReference type="InterPro" id="IPR020559">
    <property type="entry name" value="PRibGlycinamide_synth_CS"/>
</dbReference>
<keyword evidence="6" id="KW-0479">Metal-binding</keyword>
<dbReference type="InterPro" id="IPR020560">
    <property type="entry name" value="PRibGlycinamide_synth_C-dom"/>
</dbReference>
<dbReference type="EMBL" id="RGMI01000037">
    <property type="protein sequence ID" value="NCU50404.1"/>
    <property type="molecule type" value="Genomic_DNA"/>
</dbReference>
<evidence type="ECO:0000256" key="7">
    <source>
        <dbReference type="ARBA" id="ARBA00022741"/>
    </source>
</evidence>
<proteinExistence type="inferred from homology"/>
<comment type="similarity">
    <text evidence="11 14">Belongs to the GARS family.</text>
</comment>
<gene>
    <name evidence="14 17" type="primary">purD</name>
    <name evidence="17" type="ORF">EBX29_01325</name>
</gene>
<comment type="catalytic activity">
    <reaction evidence="14">
        <text>5-phospho-beta-D-ribosylamine + glycine + ATP = N(1)-(5-phospho-beta-D-ribosyl)glycinamide + ADP + phosphate + H(+)</text>
        <dbReference type="Rhea" id="RHEA:17453"/>
        <dbReference type="ChEBI" id="CHEBI:15378"/>
        <dbReference type="ChEBI" id="CHEBI:30616"/>
        <dbReference type="ChEBI" id="CHEBI:43474"/>
        <dbReference type="ChEBI" id="CHEBI:57305"/>
        <dbReference type="ChEBI" id="CHEBI:58681"/>
        <dbReference type="ChEBI" id="CHEBI:143788"/>
        <dbReference type="ChEBI" id="CHEBI:456216"/>
        <dbReference type="EC" id="6.3.4.13"/>
    </reaction>
</comment>
<dbReference type="GO" id="GO:0006189">
    <property type="term" value="P:'de novo' IMP biosynthetic process"/>
    <property type="evidence" value="ECO:0007669"/>
    <property type="project" value="UniProtKB-UniRule"/>
</dbReference>
<evidence type="ECO:0000256" key="15">
    <source>
        <dbReference type="PROSITE-ProRule" id="PRU00409"/>
    </source>
</evidence>
<keyword evidence="9 15" id="KW-0067">ATP-binding</keyword>
<dbReference type="InterPro" id="IPR013815">
    <property type="entry name" value="ATP_grasp_subdomain_1"/>
</dbReference>
<evidence type="ECO:0000256" key="2">
    <source>
        <dbReference type="ARBA" id="ARBA00001946"/>
    </source>
</evidence>
<name>A0A966LZE6_9PROT</name>
<dbReference type="Gene3D" id="3.30.1490.20">
    <property type="entry name" value="ATP-grasp fold, A domain"/>
    <property type="match status" value="1"/>
</dbReference>
<dbReference type="Pfam" id="PF02844">
    <property type="entry name" value="GARS_N"/>
    <property type="match status" value="1"/>
</dbReference>
<dbReference type="InterPro" id="IPR011054">
    <property type="entry name" value="Rudment_hybrid_motif"/>
</dbReference>
<keyword evidence="7 15" id="KW-0547">Nucleotide-binding</keyword>
<accession>A0A966LZE6</accession>
<dbReference type="PANTHER" id="PTHR43472:SF1">
    <property type="entry name" value="PHOSPHORIBOSYLAMINE--GLYCINE LIGASE, CHLOROPLASTIC"/>
    <property type="match status" value="1"/>
</dbReference>
<comment type="caution">
    <text evidence="17">The sequence shown here is derived from an EMBL/GenBank/DDBJ whole genome shotgun (WGS) entry which is preliminary data.</text>
</comment>
<evidence type="ECO:0000256" key="12">
    <source>
        <dbReference type="ARBA" id="ARBA00042242"/>
    </source>
</evidence>
<protein>
    <recommendedName>
        <fullName evidence="4 14">Phosphoribosylamine--glycine ligase</fullName>
        <ecNumber evidence="4 14">6.3.4.13</ecNumber>
    </recommendedName>
    <alternativeName>
        <fullName evidence="14">GARS</fullName>
    </alternativeName>
    <alternativeName>
        <fullName evidence="12 14">Glycinamide ribonucleotide synthetase</fullName>
    </alternativeName>
    <alternativeName>
        <fullName evidence="13 14">Phosphoribosylglycinamide synthetase</fullName>
    </alternativeName>
</protein>
<comment type="cofactor">
    <cofactor evidence="1">
        <name>Mn(2+)</name>
        <dbReference type="ChEBI" id="CHEBI:29035"/>
    </cofactor>
</comment>
<dbReference type="InterPro" id="IPR037123">
    <property type="entry name" value="PRibGlycinamide_synth_C_sf"/>
</dbReference>
<dbReference type="InterPro" id="IPR000115">
    <property type="entry name" value="PRibGlycinamide_synth"/>
</dbReference>
<evidence type="ECO:0000256" key="9">
    <source>
        <dbReference type="ARBA" id="ARBA00022840"/>
    </source>
</evidence>
<evidence type="ECO:0000256" key="1">
    <source>
        <dbReference type="ARBA" id="ARBA00001936"/>
    </source>
</evidence>
<dbReference type="GO" id="GO:0009113">
    <property type="term" value="P:purine nucleobase biosynthetic process"/>
    <property type="evidence" value="ECO:0007669"/>
    <property type="project" value="InterPro"/>
</dbReference>
<dbReference type="EC" id="6.3.4.13" evidence="4 14"/>
<evidence type="ECO:0000256" key="3">
    <source>
        <dbReference type="ARBA" id="ARBA00005174"/>
    </source>
</evidence>
<organism evidence="17 18">
    <name type="scientific">Candidatus Fonsibacter lacus</name>
    <dbReference type="NCBI Taxonomy" id="2576439"/>
    <lineage>
        <taxon>Bacteria</taxon>
        <taxon>Pseudomonadati</taxon>
        <taxon>Pseudomonadota</taxon>
        <taxon>Alphaproteobacteria</taxon>
        <taxon>Candidatus Pelagibacterales</taxon>
        <taxon>Candidatus Pelagibacterales incertae sedis</taxon>
        <taxon>Candidatus Fonsibacter</taxon>
    </lineage>
</organism>
<dbReference type="Gene3D" id="3.40.50.20">
    <property type="match status" value="1"/>
</dbReference>
<dbReference type="PANTHER" id="PTHR43472">
    <property type="entry name" value="PHOSPHORIBOSYLAMINE--GLYCINE LIGASE"/>
    <property type="match status" value="1"/>
</dbReference>
<dbReference type="PROSITE" id="PS50975">
    <property type="entry name" value="ATP_GRASP"/>
    <property type="match status" value="1"/>
</dbReference>
<evidence type="ECO:0000313" key="17">
    <source>
        <dbReference type="EMBL" id="NCU50404.1"/>
    </source>
</evidence>
<evidence type="ECO:0000259" key="16">
    <source>
        <dbReference type="PROSITE" id="PS50975"/>
    </source>
</evidence>
<comment type="pathway">
    <text evidence="3 14">Purine metabolism; IMP biosynthesis via de novo pathway; N(1)-(5-phospho-D-ribosyl)glycinamide from 5-phospho-alpha-D-ribose 1-diphosphate: step 2/2.</text>
</comment>
<evidence type="ECO:0000313" key="18">
    <source>
        <dbReference type="Proteomes" id="UP000699985"/>
    </source>
</evidence>
<dbReference type="SMART" id="SM01210">
    <property type="entry name" value="GARS_C"/>
    <property type="match status" value="1"/>
</dbReference>
<dbReference type="GO" id="GO:0004637">
    <property type="term" value="F:phosphoribosylamine-glycine ligase activity"/>
    <property type="evidence" value="ECO:0007669"/>
    <property type="project" value="UniProtKB-UniRule"/>
</dbReference>
<dbReference type="FunFam" id="3.30.470.20:FF:000018">
    <property type="entry name" value="Trifunctional purine biosynthetic protein adenosine-3"/>
    <property type="match status" value="1"/>
</dbReference>
<dbReference type="PROSITE" id="PS00184">
    <property type="entry name" value="GARS"/>
    <property type="match status" value="1"/>
</dbReference>
<evidence type="ECO:0000256" key="13">
    <source>
        <dbReference type="ARBA" id="ARBA00042864"/>
    </source>
</evidence>
<sequence>MNIAVIGSGGREHSVCFKLKQSKQVNKIFCIPGNAGTSTIAENINIDVLNFKSISDFLRNNNIKIVFVGPEVPLVKGIKGYLEKKDFFVFGPSKAASRLEKSKSFTKQLCKKYKIPTAKYKSFSSMKGVKEYIKKMNTPIVIKADGLASGKGVSICNSKTMALQKCKEINQGKFKSSKKFVIEEFLSGEEASYFIISDGKNFKFFGTAQDHKRIGEGDTGPNTGGMGAYSPSNIITNKVEEKIKKEIIEPTLKGLKKLGCPFVGILYAGLIIKNDQPKLIEYNIRLGDPECQVLMMRLKTDLLKIILACKNKQINKIAINWSNKKAMTIVASSKGYPNKQSKISEIKNTEKILVNNNQYLFHASTFRKNNKIFSSGGRVLNATSLNKNLKLARNTCIKMLKKINWKDKYFRKDIGWRAISN</sequence>
<keyword evidence="8 14" id="KW-0658">Purine biosynthesis</keyword>
<dbReference type="SUPFAM" id="SSF52440">
    <property type="entry name" value="PreATP-grasp domain"/>
    <property type="match status" value="1"/>
</dbReference>
<evidence type="ECO:0000256" key="14">
    <source>
        <dbReference type="HAMAP-Rule" id="MF_00138"/>
    </source>
</evidence>
<evidence type="ECO:0000256" key="5">
    <source>
        <dbReference type="ARBA" id="ARBA00022598"/>
    </source>
</evidence>
<dbReference type="InterPro" id="IPR016185">
    <property type="entry name" value="PreATP-grasp_dom_sf"/>
</dbReference>
<dbReference type="GO" id="GO:0005524">
    <property type="term" value="F:ATP binding"/>
    <property type="evidence" value="ECO:0007669"/>
    <property type="project" value="UniProtKB-UniRule"/>
</dbReference>
<dbReference type="InterPro" id="IPR020561">
    <property type="entry name" value="PRibGlycinamid_synth_ATP-grasp"/>
</dbReference>
<dbReference type="SUPFAM" id="SSF51246">
    <property type="entry name" value="Rudiment single hybrid motif"/>
    <property type="match status" value="1"/>
</dbReference>
<dbReference type="Pfam" id="PF02843">
    <property type="entry name" value="GARS_C"/>
    <property type="match status" value="1"/>
</dbReference>
<dbReference type="InterPro" id="IPR011761">
    <property type="entry name" value="ATP-grasp"/>
</dbReference>
<evidence type="ECO:0000256" key="8">
    <source>
        <dbReference type="ARBA" id="ARBA00022755"/>
    </source>
</evidence>
<dbReference type="Proteomes" id="UP000699985">
    <property type="component" value="Unassembled WGS sequence"/>
</dbReference>
<dbReference type="HAMAP" id="MF_00138">
    <property type="entry name" value="GARS"/>
    <property type="match status" value="1"/>
</dbReference>
<evidence type="ECO:0000256" key="4">
    <source>
        <dbReference type="ARBA" id="ARBA00013255"/>
    </source>
</evidence>
<dbReference type="InterPro" id="IPR020562">
    <property type="entry name" value="PRibGlycinamide_synth_N"/>
</dbReference>